<keyword evidence="2" id="KW-0812">Transmembrane</keyword>
<dbReference type="PANTHER" id="PTHR36691">
    <property type="entry name" value="TRANSMEMBRANE PROTEIN 247"/>
    <property type="match status" value="1"/>
</dbReference>
<dbReference type="Ensembl" id="ENSACOT00000025234.1">
    <property type="protein sequence ID" value="ENSACOP00000024397.1"/>
    <property type="gene ID" value="ENSACOG00000016411.1"/>
</dbReference>
<evidence type="ECO:0000313" key="3">
    <source>
        <dbReference type="Ensembl" id="ENSACOP00000024397.1"/>
    </source>
</evidence>
<accession>A0A8B9GJ61</accession>
<evidence type="ECO:0000256" key="2">
    <source>
        <dbReference type="SAM" id="Phobius"/>
    </source>
</evidence>
<name>A0A8B9GJ61_9PSIT</name>
<keyword evidence="2" id="KW-0472">Membrane</keyword>
<organism evidence="3 4">
    <name type="scientific">Amazona collaria</name>
    <name type="common">yellow-billed parrot</name>
    <dbReference type="NCBI Taxonomy" id="241587"/>
    <lineage>
        <taxon>Eukaryota</taxon>
        <taxon>Metazoa</taxon>
        <taxon>Chordata</taxon>
        <taxon>Craniata</taxon>
        <taxon>Vertebrata</taxon>
        <taxon>Euteleostomi</taxon>
        <taxon>Archelosauria</taxon>
        <taxon>Archosauria</taxon>
        <taxon>Dinosauria</taxon>
        <taxon>Saurischia</taxon>
        <taxon>Theropoda</taxon>
        <taxon>Coelurosauria</taxon>
        <taxon>Aves</taxon>
        <taxon>Neognathae</taxon>
        <taxon>Neoaves</taxon>
        <taxon>Telluraves</taxon>
        <taxon>Australaves</taxon>
        <taxon>Psittaciformes</taxon>
        <taxon>Psittacidae</taxon>
        <taxon>Amazona</taxon>
    </lineage>
</organism>
<keyword evidence="4" id="KW-1185">Reference proteome</keyword>
<evidence type="ECO:0000256" key="1">
    <source>
        <dbReference type="SAM" id="MobiDB-lite"/>
    </source>
</evidence>
<feature type="compositionally biased region" description="Acidic residues" evidence="1">
    <location>
        <begin position="13"/>
        <end position="23"/>
    </location>
</feature>
<feature type="compositionally biased region" description="Basic and acidic residues" evidence="1">
    <location>
        <begin position="1"/>
        <end position="12"/>
    </location>
</feature>
<evidence type="ECO:0000313" key="4">
    <source>
        <dbReference type="Proteomes" id="UP000694522"/>
    </source>
</evidence>
<dbReference type="AlphaFoldDB" id="A0A8B9GJ61"/>
<keyword evidence="2" id="KW-1133">Transmembrane helix</keyword>
<sequence length="177" mass="20916">GTLFAKDQKMQDLEESSDLEESEYSFQTAMEELEENKESLKLIFQKAQNNDKENLQSELSTDAEEPEQLCDQQVTGAHLELERMRWHFVLVKLKCEQDDKEKQRLHEERMAQLHRQAVNEGLQNLLQPLNQYALFLYCFIIIHVIYTLKELAFYIFQTHYLISAIITCLIKETQLIS</sequence>
<dbReference type="PANTHER" id="PTHR36691:SF1">
    <property type="entry name" value="TRANSMEMBRANE PROTEIN 247"/>
    <property type="match status" value="1"/>
</dbReference>
<dbReference type="InterPro" id="IPR029200">
    <property type="entry name" value="TMEM247"/>
</dbReference>
<reference evidence="3" key="2">
    <citation type="submission" date="2025-09" db="UniProtKB">
        <authorList>
            <consortium name="Ensembl"/>
        </authorList>
    </citation>
    <scope>IDENTIFICATION</scope>
</reference>
<feature type="transmembrane region" description="Helical" evidence="2">
    <location>
        <begin position="129"/>
        <end position="146"/>
    </location>
</feature>
<dbReference type="GO" id="GO:0005783">
    <property type="term" value="C:endoplasmic reticulum"/>
    <property type="evidence" value="ECO:0007669"/>
    <property type="project" value="TreeGrafter"/>
</dbReference>
<reference evidence="3" key="1">
    <citation type="submission" date="2025-08" db="UniProtKB">
        <authorList>
            <consortium name="Ensembl"/>
        </authorList>
    </citation>
    <scope>IDENTIFICATION</scope>
</reference>
<protein>
    <submittedName>
        <fullName evidence="3">Uncharacterized protein</fullName>
    </submittedName>
</protein>
<proteinExistence type="predicted"/>
<dbReference type="Proteomes" id="UP000694522">
    <property type="component" value="Unplaced"/>
</dbReference>
<dbReference type="Pfam" id="PF15444">
    <property type="entry name" value="TMEM247"/>
    <property type="match status" value="1"/>
</dbReference>
<feature type="region of interest" description="Disordered" evidence="1">
    <location>
        <begin position="1"/>
        <end position="25"/>
    </location>
</feature>